<dbReference type="InterPro" id="IPR036864">
    <property type="entry name" value="Zn2-C6_fun-type_DNA-bd_sf"/>
</dbReference>
<dbReference type="SMART" id="SM00066">
    <property type="entry name" value="GAL4"/>
    <property type="match status" value="1"/>
</dbReference>
<evidence type="ECO:0000256" key="2">
    <source>
        <dbReference type="SAM" id="MobiDB-lite"/>
    </source>
</evidence>
<gene>
    <name evidence="4" type="ORF">FGRAMPH1_01T02601</name>
</gene>
<reference evidence="4 5" key="3">
    <citation type="journal article" date="2015" name="BMC Genomics">
        <title>The completed genome sequence of the pathogenic ascomycete fungus Fusarium graminearum.</title>
        <authorList>
            <person name="King R."/>
            <person name="Urban M."/>
            <person name="Hammond-Kosack M.C."/>
            <person name="Hassani-Pak K."/>
            <person name="Hammond-Kosack K.E."/>
        </authorList>
    </citation>
    <scope>NUCLEOTIDE SEQUENCE [LARGE SCALE GENOMIC DNA]</scope>
    <source>
        <strain evidence="5">ATCC MYA-4620 / CBS 123657 / FGSC 9075 / NRRL 31084 / PH-1</strain>
    </source>
</reference>
<accession>A0A1C3YIJ8</accession>
<evidence type="ECO:0000313" key="4">
    <source>
        <dbReference type="EMBL" id="SCB64170.1"/>
    </source>
</evidence>
<feature type="region of interest" description="Disordered" evidence="2">
    <location>
        <begin position="237"/>
        <end position="274"/>
    </location>
</feature>
<feature type="domain" description="Zn(2)-C6 fungal-type" evidence="3">
    <location>
        <begin position="58"/>
        <end position="88"/>
    </location>
</feature>
<dbReference type="PROSITE" id="PS00463">
    <property type="entry name" value="ZN2_CY6_FUNGAL_1"/>
    <property type="match status" value="1"/>
</dbReference>
<reference evidence="5" key="1">
    <citation type="journal article" date="2007" name="Science">
        <title>The Fusarium graminearum genome reveals a link between localized polymorphism and pathogen specialization.</title>
        <authorList>
            <person name="Cuomo C.A."/>
            <person name="Gueldener U."/>
            <person name="Xu J.-R."/>
            <person name="Trail F."/>
            <person name="Turgeon B.G."/>
            <person name="Di Pietro A."/>
            <person name="Walton J.D."/>
            <person name="Ma L.-J."/>
            <person name="Baker S.E."/>
            <person name="Rep M."/>
            <person name="Adam G."/>
            <person name="Antoniw J."/>
            <person name="Baldwin T."/>
            <person name="Calvo S.E."/>
            <person name="Chang Y.-L."/>
            <person name="DeCaprio D."/>
            <person name="Gale L.R."/>
            <person name="Gnerre S."/>
            <person name="Goswami R.S."/>
            <person name="Hammond-Kosack K."/>
            <person name="Harris L.J."/>
            <person name="Hilburn K."/>
            <person name="Kennell J.C."/>
            <person name="Kroken S."/>
            <person name="Magnuson J.K."/>
            <person name="Mannhaupt G."/>
            <person name="Mauceli E.W."/>
            <person name="Mewes H.-W."/>
            <person name="Mitterbauer R."/>
            <person name="Muehlbauer G."/>
            <person name="Muensterkoetter M."/>
            <person name="Nelson D."/>
            <person name="O'Donnell K."/>
            <person name="Ouellet T."/>
            <person name="Qi W."/>
            <person name="Quesneville H."/>
            <person name="Roncero M.I.G."/>
            <person name="Seong K.-Y."/>
            <person name="Tetko I.V."/>
            <person name="Urban M."/>
            <person name="Waalwijk C."/>
            <person name="Ward T.J."/>
            <person name="Yao J."/>
            <person name="Birren B.W."/>
            <person name="Kistler H.C."/>
        </authorList>
    </citation>
    <scope>NUCLEOTIDE SEQUENCE [LARGE SCALE GENOMIC DNA]</scope>
    <source>
        <strain evidence="5">ATCC MYA-4620 / CBS 123657 / FGSC 9075 / NRRL 31084 / PH-1</strain>
    </source>
</reference>
<dbReference type="VEuPathDB" id="FungiDB:FGRAMPH1_01G02601"/>
<dbReference type="CDD" id="cd00067">
    <property type="entry name" value="GAL4"/>
    <property type="match status" value="1"/>
</dbReference>
<dbReference type="InterPro" id="IPR050797">
    <property type="entry name" value="Carb_Metab_Trans_Reg"/>
</dbReference>
<organism evidence="4 5">
    <name type="scientific">Gibberella zeae (strain ATCC MYA-4620 / CBS 123657 / FGSC 9075 / NRRL 31084 / PH-1)</name>
    <name type="common">Wheat head blight fungus</name>
    <name type="synonym">Fusarium graminearum</name>
    <dbReference type="NCBI Taxonomy" id="229533"/>
    <lineage>
        <taxon>Eukaryota</taxon>
        <taxon>Fungi</taxon>
        <taxon>Dikarya</taxon>
        <taxon>Ascomycota</taxon>
        <taxon>Pezizomycotina</taxon>
        <taxon>Sordariomycetes</taxon>
        <taxon>Hypocreomycetidae</taxon>
        <taxon>Hypocreales</taxon>
        <taxon>Nectriaceae</taxon>
        <taxon>Fusarium</taxon>
    </lineage>
</organism>
<reference evidence="5" key="2">
    <citation type="journal article" date="2010" name="Nature">
        <title>Comparative genomics reveals mobile pathogenicity chromosomes in Fusarium.</title>
        <authorList>
            <person name="Ma L.J."/>
            <person name="van der Does H.C."/>
            <person name="Borkovich K.A."/>
            <person name="Coleman J.J."/>
            <person name="Daboussi M.J."/>
            <person name="Di Pietro A."/>
            <person name="Dufresne M."/>
            <person name="Freitag M."/>
            <person name="Grabherr M."/>
            <person name="Henrissat B."/>
            <person name="Houterman P.M."/>
            <person name="Kang S."/>
            <person name="Shim W.B."/>
            <person name="Woloshuk C."/>
            <person name="Xie X."/>
            <person name="Xu J.R."/>
            <person name="Antoniw J."/>
            <person name="Baker S.E."/>
            <person name="Bluhm B.H."/>
            <person name="Breakspear A."/>
            <person name="Brown D.W."/>
            <person name="Butchko R.A."/>
            <person name="Chapman S."/>
            <person name="Coulson R."/>
            <person name="Coutinho P.M."/>
            <person name="Danchin E.G."/>
            <person name="Diener A."/>
            <person name="Gale L.R."/>
            <person name="Gardiner D.M."/>
            <person name="Goff S."/>
            <person name="Hammond-Kosack K.E."/>
            <person name="Hilburn K."/>
            <person name="Hua-Van A."/>
            <person name="Jonkers W."/>
            <person name="Kazan K."/>
            <person name="Kodira C.D."/>
            <person name="Koehrsen M."/>
            <person name="Kumar L."/>
            <person name="Lee Y.H."/>
            <person name="Li L."/>
            <person name="Manners J.M."/>
            <person name="Miranda-Saavedra D."/>
            <person name="Mukherjee M."/>
            <person name="Park G."/>
            <person name="Park J."/>
            <person name="Park S.Y."/>
            <person name="Proctor R.H."/>
            <person name="Regev A."/>
            <person name="Ruiz-Roldan M.C."/>
            <person name="Sain D."/>
            <person name="Sakthikumar S."/>
            <person name="Sykes S."/>
            <person name="Schwartz D.C."/>
            <person name="Turgeon B.G."/>
            <person name="Wapinski I."/>
            <person name="Yoder O."/>
            <person name="Young S."/>
            <person name="Zeng Q."/>
            <person name="Zhou S."/>
            <person name="Galagan J."/>
            <person name="Cuomo C.A."/>
            <person name="Kistler H.C."/>
            <person name="Rep M."/>
        </authorList>
    </citation>
    <scope>GENOME REANNOTATION</scope>
    <source>
        <strain evidence="5">ATCC MYA-4620 / CBS 123657 / FGSC 9075 / NRRL 31084 / PH-1</strain>
    </source>
</reference>
<keyword evidence="1" id="KW-0539">Nucleus</keyword>
<dbReference type="PANTHER" id="PTHR31668">
    <property type="entry name" value="GLUCOSE TRANSPORT TRANSCRIPTION REGULATOR RGT1-RELATED-RELATED"/>
    <property type="match status" value="1"/>
</dbReference>
<dbReference type="Proteomes" id="UP000070720">
    <property type="component" value="Chromosome 1"/>
</dbReference>
<dbReference type="PANTHER" id="PTHR31668:SF4">
    <property type="entry name" value="TRANSCRIPTIONAL ACTIVATOR PROTEIN DAL81"/>
    <property type="match status" value="1"/>
</dbReference>
<dbReference type="PROSITE" id="PS50048">
    <property type="entry name" value="ZN2_CY6_FUNGAL_2"/>
    <property type="match status" value="1"/>
</dbReference>
<dbReference type="GO" id="GO:0005634">
    <property type="term" value="C:nucleus"/>
    <property type="evidence" value="ECO:0007669"/>
    <property type="project" value="TreeGrafter"/>
</dbReference>
<dbReference type="AlphaFoldDB" id="A0A1C3YIJ8"/>
<dbReference type="GO" id="GO:0008270">
    <property type="term" value="F:zinc ion binding"/>
    <property type="evidence" value="ECO:0007669"/>
    <property type="project" value="InterPro"/>
</dbReference>
<dbReference type="Gene3D" id="4.10.240.10">
    <property type="entry name" value="Zn(2)-C6 fungal-type DNA-binding domain"/>
    <property type="match status" value="1"/>
</dbReference>
<evidence type="ECO:0000256" key="1">
    <source>
        <dbReference type="ARBA" id="ARBA00023242"/>
    </source>
</evidence>
<dbReference type="InterPro" id="IPR001138">
    <property type="entry name" value="Zn2Cys6_DnaBD"/>
</dbReference>
<dbReference type="eggNOG" id="ENOG502SE9E">
    <property type="taxonomic scope" value="Eukaryota"/>
</dbReference>
<feature type="compositionally biased region" description="Low complexity" evidence="2">
    <location>
        <begin position="250"/>
        <end position="259"/>
    </location>
</feature>
<dbReference type="GO" id="GO:0000981">
    <property type="term" value="F:DNA-binding transcription factor activity, RNA polymerase II-specific"/>
    <property type="evidence" value="ECO:0007669"/>
    <property type="project" value="InterPro"/>
</dbReference>
<keyword evidence="5" id="KW-1185">Reference proteome</keyword>
<protein>
    <submittedName>
        <fullName evidence="4">Chromosome 1, complete genome</fullName>
    </submittedName>
</protein>
<evidence type="ECO:0000313" key="5">
    <source>
        <dbReference type="Proteomes" id="UP000070720"/>
    </source>
</evidence>
<proteinExistence type="predicted"/>
<sequence>MLNVSQTSVAQCKASKDITEKTNGKKSHSQQVYLPVCKTNMTPATAPAAADGITKHRACDECRSRKLACSKEPDGCARCKKEGITCYYSPQKQMGRPRKRRHVDTDPEDNAAAAVSSQPQLQEQPLLFLQPADDISYPQLQSTVPTGDFLDNLNFLDEPIATNVDNWDLLPGYNDSLSFDPQILDHDDTFTDNNALPSLNLSGVDLLGTIDFGDTNAPQETISKDLSHTLHQYLADQINPPKPESHHASDTSTPPDSSDNGTSVDSLENAASSSARSMRSVPTVSCSCLSSLFFALDSLGNLPNEVIPAMKVARNASRVAHDVIKCPLCSNFVTEDPPKPPPIQAFQNLMLLGTLVPSACNAYARILEMVDEETVLAKKEGRTFWFTFRDIGGLWGCVGDTPKSCTAYETYNNKTMAPDMWRLTIRGLLRLDVYGLNEKDQDMPGASPYRQLGLKDVVDRLEERSRQRHDALDARIAAGHSHSEISGVIYPSKPCGPSERNCTRVLETARIALENLVIA</sequence>
<dbReference type="Pfam" id="PF00172">
    <property type="entry name" value="Zn_clus"/>
    <property type="match status" value="1"/>
</dbReference>
<dbReference type="InParanoid" id="A0A1C3YIJ8"/>
<evidence type="ECO:0000259" key="3">
    <source>
        <dbReference type="PROSITE" id="PS50048"/>
    </source>
</evidence>
<feature type="region of interest" description="Disordered" evidence="2">
    <location>
        <begin position="95"/>
        <end position="119"/>
    </location>
</feature>
<dbReference type="GO" id="GO:0001080">
    <property type="term" value="P:nitrogen catabolite activation of transcription from RNA polymerase II promoter"/>
    <property type="evidence" value="ECO:0007669"/>
    <property type="project" value="TreeGrafter"/>
</dbReference>
<dbReference type="EMBL" id="HG970332">
    <property type="protein sequence ID" value="SCB64170.1"/>
    <property type="molecule type" value="Genomic_DNA"/>
</dbReference>
<name>A0A1C3YIJ8_GIBZE</name>
<dbReference type="SUPFAM" id="SSF57701">
    <property type="entry name" value="Zn2/Cys6 DNA-binding domain"/>
    <property type="match status" value="1"/>
</dbReference>